<evidence type="ECO:0000313" key="1">
    <source>
        <dbReference type="EMBL" id="CAE8689582.1"/>
    </source>
</evidence>
<comment type="caution">
    <text evidence="1">The sequence shown here is derived from an EMBL/GenBank/DDBJ whole genome shotgun (WGS) entry which is preliminary data.</text>
</comment>
<sequence>MQLLTWHAARACLLSQLPDTSSHATPEAHLSLWHELAEMQHSHMGPMAPMTPEDQMKDELDDASNANCWHGRRDGWHARRLGRCGNAGHAGHAQWCWGTVLRAVFFSDFVF</sequence>
<reference evidence="1" key="1">
    <citation type="submission" date="2021-02" db="EMBL/GenBank/DDBJ databases">
        <authorList>
            <person name="Dougan E. K."/>
            <person name="Rhodes N."/>
            <person name="Thang M."/>
            <person name="Chan C."/>
        </authorList>
    </citation>
    <scope>NUCLEOTIDE SEQUENCE</scope>
</reference>
<dbReference type="Proteomes" id="UP000626109">
    <property type="component" value="Unassembled WGS sequence"/>
</dbReference>
<accession>A0A813K0L0</accession>
<proteinExistence type="predicted"/>
<evidence type="ECO:0000313" key="2">
    <source>
        <dbReference type="Proteomes" id="UP000626109"/>
    </source>
</evidence>
<name>A0A813K0L0_POLGL</name>
<protein>
    <submittedName>
        <fullName evidence="1">Uncharacterized protein</fullName>
    </submittedName>
</protein>
<dbReference type="AlphaFoldDB" id="A0A813K0L0"/>
<dbReference type="EMBL" id="CAJNNW010027094">
    <property type="protein sequence ID" value="CAE8689582.1"/>
    <property type="molecule type" value="Genomic_DNA"/>
</dbReference>
<gene>
    <name evidence="1" type="ORF">PGLA2088_LOCUS26515</name>
</gene>
<organism evidence="1 2">
    <name type="scientific">Polarella glacialis</name>
    <name type="common">Dinoflagellate</name>
    <dbReference type="NCBI Taxonomy" id="89957"/>
    <lineage>
        <taxon>Eukaryota</taxon>
        <taxon>Sar</taxon>
        <taxon>Alveolata</taxon>
        <taxon>Dinophyceae</taxon>
        <taxon>Suessiales</taxon>
        <taxon>Suessiaceae</taxon>
        <taxon>Polarella</taxon>
    </lineage>
</organism>